<dbReference type="Gene3D" id="3.30.700.10">
    <property type="entry name" value="Glycoprotein, Type 4 Pilin"/>
    <property type="match status" value="1"/>
</dbReference>
<dbReference type="GO" id="GO:0043683">
    <property type="term" value="P:type IV pilus assembly"/>
    <property type="evidence" value="ECO:0007669"/>
    <property type="project" value="InterPro"/>
</dbReference>
<accession>A4JBV3</accession>
<dbReference type="InterPro" id="IPR045584">
    <property type="entry name" value="Pilin-like"/>
</dbReference>
<dbReference type="Pfam" id="PF07963">
    <property type="entry name" value="N_methyl"/>
    <property type="match status" value="1"/>
</dbReference>
<sequence length="151" mass="16224">MMRAAAAMRRLAAFTLIELMIVLAIVAALASWGVPSYRAHVARMHRTAAVSALYRAAQYLETLDGPPPQTLPDAYTQAPPDGQPVYRLTLRRPADGDAPVAYELVASPLDAGPMRDDPCGAFTLRSDGTKGNAMADTGQMDEPSRVCWGVH</sequence>
<dbReference type="InterPro" id="IPR031982">
    <property type="entry name" value="PilE-like"/>
</dbReference>
<gene>
    <name evidence="2" type="ordered locus">Bcep1808_0744</name>
</gene>
<evidence type="ECO:0000256" key="1">
    <source>
        <dbReference type="SAM" id="MobiDB-lite"/>
    </source>
</evidence>
<evidence type="ECO:0000313" key="3">
    <source>
        <dbReference type="Proteomes" id="UP000002287"/>
    </source>
</evidence>
<dbReference type="SUPFAM" id="SSF54523">
    <property type="entry name" value="Pili subunits"/>
    <property type="match status" value="1"/>
</dbReference>
<proteinExistence type="predicted"/>
<dbReference type="EMBL" id="CP000614">
    <property type="protein sequence ID" value="ABO53756.1"/>
    <property type="molecule type" value="Genomic_DNA"/>
</dbReference>
<dbReference type="AlphaFoldDB" id="A4JBV3"/>
<protein>
    <submittedName>
        <fullName evidence="2">Putative Tfp pilus assembly protein PilE</fullName>
    </submittedName>
</protein>
<dbReference type="Proteomes" id="UP000002287">
    <property type="component" value="Chromosome 1"/>
</dbReference>
<evidence type="ECO:0000313" key="2">
    <source>
        <dbReference type="EMBL" id="ABO53756.1"/>
    </source>
</evidence>
<feature type="region of interest" description="Disordered" evidence="1">
    <location>
        <begin position="130"/>
        <end position="151"/>
    </location>
</feature>
<name>A4JBV3_BURVG</name>
<dbReference type="HOGENOM" id="CLU_091705_6_1_4"/>
<dbReference type="KEGG" id="bvi:Bcep1808_0744"/>
<dbReference type="Pfam" id="PF16732">
    <property type="entry name" value="ComP_DUS"/>
    <property type="match status" value="1"/>
</dbReference>
<dbReference type="InterPro" id="IPR012902">
    <property type="entry name" value="N_methyl_site"/>
</dbReference>
<dbReference type="eggNOG" id="COG4968">
    <property type="taxonomic scope" value="Bacteria"/>
</dbReference>
<organism evidence="2 3">
    <name type="scientific">Burkholderia vietnamiensis (strain G4 / LMG 22486)</name>
    <name type="common">Burkholderia cepacia (strain R1808)</name>
    <dbReference type="NCBI Taxonomy" id="269482"/>
    <lineage>
        <taxon>Bacteria</taxon>
        <taxon>Pseudomonadati</taxon>
        <taxon>Pseudomonadota</taxon>
        <taxon>Betaproteobacteria</taxon>
        <taxon>Burkholderiales</taxon>
        <taxon>Burkholderiaceae</taxon>
        <taxon>Burkholderia</taxon>
        <taxon>Burkholderia cepacia complex</taxon>
    </lineage>
</organism>
<dbReference type="NCBIfam" id="TIGR02532">
    <property type="entry name" value="IV_pilin_GFxxxE"/>
    <property type="match status" value="1"/>
</dbReference>
<reference evidence="3" key="1">
    <citation type="submission" date="2007-03" db="EMBL/GenBank/DDBJ databases">
        <title>Complete sequence of chromosome 1 of Burkholderia vietnamiensis G4.</title>
        <authorList>
            <consortium name="US DOE Joint Genome Institute"/>
            <person name="Copeland A."/>
            <person name="Lucas S."/>
            <person name="Lapidus A."/>
            <person name="Barry K."/>
            <person name="Detter J.C."/>
            <person name="Glavina del Rio T."/>
            <person name="Hammon N."/>
            <person name="Israni S."/>
            <person name="Dalin E."/>
            <person name="Tice H."/>
            <person name="Pitluck S."/>
            <person name="Chain P."/>
            <person name="Malfatti S."/>
            <person name="Shin M."/>
            <person name="Vergez L."/>
            <person name="Schmutz J."/>
            <person name="Larimer F."/>
            <person name="Land M."/>
            <person name="Hauser L."/>
            <person name="Kyrpides N."/>
            <person name="Tiedje J."/>
            <person name="Richardson P."/>
        </authorList>
    </citation>
    <scope>NUCLEOTIDE SEQUENCE [LARGE SCALE GENOMIC DNA]</scope>
    <source>
        <strain evidence="3">G4 / LMG 22486</strain>
    </source>
</reference>